<feature type="active site" description="Nucleophile" evidence="6">
    <location>
        <position position="304"/>
    </location>
</feature>
<keyword evidence="2" id="KW-0808">Transferase</keyword>
<dbReference type="Proteomes" id="UP000250245">
    <property type="component" value="Unassembled WGS sequence"/>
</dbReference>
<evidence type="ECO:0000256" key="5">
    <source>
        <dbReference type="ARBA" id="ARBA00023316"/>
    </source>
</evidence>
<dbReference type="PANTHER" id="PTHR30582:SF2">
    <property type="entry name" value="L,D-TRANSPEPTIDASE YCIB-RELATED"/>
    <property type="match status" value="1"/>
</dbReference>
<dbReference type="EMBL" id="UASJ01000001">
    <property type="protein sequence ID" value="SQB65442.1"/>
    <property type="molecule type" value="Genomic_DNA"/>
</dbReference>
<evidence type="ECO:0000256" key="4">
    <source>
        <dbReference type="ARBA" id="ARBA00022984"/>
    </source>
</evidence>
<dbReference type="GeneID" id="55565216"/>
<name>A0A2X2YC86_9ACTO</name>
<evidence type="ECO:0000259" key="8">
    <source>
        <dbReference type="PROSITE" id="PS52029"/>
    </source>
</evidence>
<organism evidence="9 10">
    <name type="scientific">Mobiluncus curtisii</name>
    <dbReference type="NCBI Taxonomy" id="2051"/>
    <lineage>
        <taxon>Bacteria</taxon>
        <taxon>Bacillati</taxon>
        <taxon>Actinomycetota</taxon>
        <taxon>Actinomycetes</taxon>
        <taxon>Actinomycetales</taxon>
        <taxon>Actinomycetaceae</taxon>
        <taxon>Mobiluncus</taxon>
    </lineage>
</organism>
<dbReference type="RefSeq" id="WP_013189125.1">
    <property type="nucleotide sequence ID" value="NZ_CP068112.1"/>
</dbReference>
<dbReference type="GO" id="GO:0071972">
    <property type="term" value="F:peptidoglycan L,D-transpeptidase activity"/>
    <property type="evidence" value="ECO:0007669"/>
    <property type="project" value="TreeGrafter"/>
</dbReference>
<feature type="active site" description="Proton donor/acceptor" evidence="6">
    <location>
        <position position="285"/>
    </location>
</feature>
<evidence type="ECO:0000256" key="3">
    <source>
        <dbReference type="ARBA" id="ARBA00022960"/>
    </source>
</evidence>
<dbReference type="InterPro" id="IPR038063">
    <property type="entry name" value="Transpep_catalytic_dom"/>
</dbReference>
<accession>A0A2X2YC86</accession>
<dbReference type="InterPro" id="IPR005490">
    <property type="entry name" value="LD_TPept_cat_dom"/>
</dbReference>
<evidence type="ECO:0000256" key="2">
    <source>
        <dbReference type="ARBA" id="ARBA00022679"/>
    </source>
</evidence>
<dbReference type="UniPathway" id="UPA00219"/>
<keyword evidence="5 6" id="KW-0961">Cell wall biogenesis/degradation</keyword>
<dbReference type="GO" id="GO:0008360">
    <property type="term" value="P:regulation of cell shape"/>
    <property type="evidence" value="ECO:0007669"/>
    <property type="project" value="UniProtKB-UniRule"/>
</dbReference>
<evidence type="ECO:0000313" key="9">
    <source>
        <dbReference type="EMBL" id="SQB65442.1"/>
    </source>
</evidence>
<dbReference type="AlphaFoldDB" id="A0A2X2YC86"/>
<evidence type="ECO:0000256" key="1">
    <source>
        <dbReference type="ARBA" id="ARBA00004752"/>
    </source>
</evidence>
<dbReference type="Gene3D" id="2.40.440.10">
    <property type="entry name" value="L,D-transpeptidase catalytic domain-like"/>
    <property type="match status" value="1"/>
</dbReference>
<dbReference type="GO" id="GO:0005576">
    <property type="term" value="C:extracellular region"/>
    <property type="evidence" value="ECO:0007669"/>
    <property type="project" value="TreeGrafter"/>
</dbReference>
<feature type="region of interest" description="Disordered" evidence="7">
    <location>
        <begin position="1"/>
        <end position="21"/>
    </location>
</feature>
<gene>
    <name evidence="9" type="ORF">NCTC11820_01509</name>
</gene>
<reference evidence="9 10" key="1">
    <citation type="submission" date="2018-06" db="EMBL/GenBank/DDBJ databases">
        <authorList>
            <consortium name="Pathogen Informatics"/>
            <person name="Doyle S."/>
        </authorList>
    </citation>
    <scope>NUCLEOTIDE SEQUENCE [LARGE SCALE GENOMIC DNA]</scope>
    <source>
        <strain evidence="9 10">NCTC11820</strain>
    </source>
</reference>
<dbReference type="GO" id="GO:0071555">
    <property type="term" value="P:cell wall organization"/>
    <property type="evidence" value="ECO:0007669"/>
    <property type="project" value="UniProtKB-UniRule"/>
</dbReference>
<evidence type="ECO:0000256" key="6">
    <source>
        <dbReference type="PROSITE-ProRule" id="PRU01373"/>
    </source>
</evidence>
<protein>
    <submittedName>
        <fullName evidence="9">L,D-transpeptidase catalytic domain</fullName>
    </submittedName>
</protein>
<feature type="domain" description="L,D-TPase catalytic" evidence="8">
    <location>
        <begin position="208"/>
        <end position="328"/>
    </location>
</feature>
<evidence type="ECO:0000313" key="10">
    <source>
        <dbReference type="Proteomes" id="UP000250245"/>
    </source>
</evidence>
<dbReference type="InterPro" id="IPR050979">
    <property type="entry name" value="LD-transpeptidase"/>
</dbReference>
<proteinExistence type="predicted"/>
<dbReference type="SUPFAM" id="SSF141523">
    <property type="entry name" value="L,D-transpeptidase catalytic domain-like"/>
    <property type="match status" value="1"/>
</dbReference>
<dbReference type="PROSITE" id="PS52029">
    <property type="entry name" value="LD_TPASE"/>
    <property type="match status" value="1"/>
</dbReference>
<dbReference type="CDD" id="cd16913">
    <property type="entry name" value="YkuD_like"/>
    <property type="match status" value="1"/>
</dbReference>
<dbReference type="GO" id="GO:0018104">
    <property type="term" value="P:peptidoglycan-protein cross-linking"/>
    <property type="evidence" value="ECO:0007669"/>
    <property type="project" value="TreeGrafter"/>
</dbReference>
<keyword evidence="4 6" id="KW-0573">Peptidoglycan synthesis</keyword>
<dbReference type="PANTHER" id="PTHR30582">
    <property type="entry name" value="L,D-TRANSPEPTIDASE"/>
    <property type="match status" value="1"/>
</dbReference>
<dbReference type="GO" id="GO:0016740">
    <property type="term" value="F:transferase activity"/>
    <property type="evidence" value="ECO:0007669"/>
    <property type="project" value="UniProtKB-KW"/>
</dbReference>
<comment type="pathway">
    <text evidence="1 6">Cell wall biogenesis; peptidoglycan biosynthesis.</text>
</comment>
<keyword evidence="3 6" id="KW-0133">Cell shape</keyword>
<evidence type="ECO:0000256" key="7">
    <source>
        <dbReference type="SAM" id="MobiDB-lite"/>
    </source>
</evidence>
<sequence>MPFPYHPTHLTPQHRRGSLTSHPGSLALGAALLLVFGASWLTFSHPPVWSPEQSAQISAARQAACQRSVTLRLGSKSFLAKPDQVCSWLQPVPQPTKQLSPQPLPKPQFNVNAITQWVHSCTSQVEKTAVNGKRQVDSAGRLVSLLKDPVNGATVDHPNSLVTQIKTALHSSTGNVKVAGKLSPHHAGFDDTVVADPPLTYHPQPNEKWVDVNLTTHTLAAYEGDKLVMGPVPVVHGHRLAPTVQGVFKIYSRVPFQDMTGIGFDGPYSEPANYIQYFHKGFALHPAPWRTSFVYTPDTGSHGCVNMRPDDAKWMWDWADTNTTVVTHP</sequence>
<dbReference type="Pfam" id="PF03734">
    <property type="entry name" value="YkuD"/>
    <property type="match status" value="1"/>
</dbReference>